<gene>
    <name evidence="2" type="ORF">VE25_08070</name>
</gene>
<dbReference type="EMBL" id="JZEX01000087">
    <property type="protein sequence ID" value="KKB12212.1"/>
    <property type="molecule type" value="Genomic_DNA"/>
</dbReference>
<dbReference type="PATRIC" id="fig|443610.3.peg.4188"/>
<evidence type="ECO:0000256" key="1">
    <source>
        <dbReference type="SAM" id="Phobius"/>
    </source>
</evidence>
<sequence length="77" mass="8611">MDYTLFLASYVATLADRPRRDRIRDEEQYFLDNADTQARYPLRRAVIAVALISLSYLGLAVVAGADMGLREATTLVS</sequence>
<comment type="caution">
    <text evidence="2">The sequence shown here is derived from an EMBL/GenBank/DDBJ whole genome shotgun (WGS) entry which is preliminary data.</text>
</comment>
<keyword evidence="1" id="KW-1133">Transmembrane helix</keyword>
<accession>A0A0F5FVL0</accession>
<dbReference type="RefSeq" id="WP_046108101.1">
    <property type="nucleotide sequence ID" value="NZ_JZEX01000087.1"/>
</dbReference>
<name>A0A0F5FVL0_9HYPH</name>
<proteinExistence type="predicted"/>
<evidence type="ECO:0000313" key="2">
    <source>
        <dbReference type="EMBL" id="KKB12212.1"/>
    </source>
</evidence>
<reference evidence="2 3" key="1">
    <citation type="submission" date="2015-03" db="EMBL/GenBank/DDBJ databases">
        <authorList>
            <person name="Hassan Y.I."/>
            <person name="Lepp D."/>
            <person name="Li X.-Z."/>
            <person name="Zhou T."/>
        </authorList>
    </citation>
    <scope>NUCLEOTIDE SEQUENCE [LARGE SCALE GENOMIC DNA]</scope>
    <source>
        <strain evidence="2 3">BD-c194</strain>
    </source>
</reference>
<protein>
    <submittedName>
        <fullName evidence="2">Uncharacterized protein</fullName>
    </submittedName>
</protein>
<organism evidence="2 3">
    <name type="scientific">Devosia geojensis</name>
    <dbReference type="NCBI Taxonomy" id="443610"/>
    <lineage>
        <taxon>Bacteria</taxon>
        <taxon>Pseudomonadati</taxon>
        <taxon>Pseudomonadota</taxon>
        <taxon>Alphaproteobacteria</taxon>
        <taxon>Hyphomicrobiales</taxon>
        <taxon>Devosiaceae</taxon>
        <taxon>Devosia</taxon>
    </lineage>
</organism>
<keyword evidence="3" id="KW-1185">Reference proteome</keyword>
<dbReference type="Proteomes" id="UP000033632">
    <property type="component" value="Unassembled WGS sequence"/>
</dbReference>
<evidence type="ECO:0000313" key="3">
    <source>
        <dbReference type="Proteomes" id="UP000033632"/>
    </source>
</evidence>
<dbReference type="AlphaFoldDB" id="A0A0F5FVL0"/>
<feature type="transmembrane region" description="Helical" evidence="1">
    <location>
        <begin position="45"/>
        <end position="65"/>
    </location>
</feature>
<keyword evidence="1" id="KW-0812">Transmembrane</keyword>
<keyword evidence="1" id="KW-0472">Membrane</keyword>